<accession>A0A9D1GUL2</accession>
<gene>
    <name evidence="1" type="ORF">IAC39_07170</name>
</gene>
<comment type="caution">
    <text evidence="1">The sequence shown here is derived from an EMBL/GenBank/DDBJ whole genome shotgun (WGS) entry which is preliminary data.</text>
</comment>
<dbReference type="InterPro" id="IPR041492">
    <property type="entry name" value="HAD_2"/>
</dbReference>
<dbReference type="InterPro" id="IPR050155">
    <property type="entry name" value="HAD-like_hydrolase_sf"/>
</dbReference>
<dbReference type="GO" id="GO:0004713">
    <property type="term" value="F:protein tyrosine kinase activity"/>
    <property type="evidence" value="ECO:0007669"/>
    <property type="project" value="TreeGrafter"/>
</dbReference>
<dbReference type="GO" id="GO:0016787">
    <property type="term" value="F:hydrolase activity"/>
    <property type="evidence" value="ECO:0007669"/>
    <property type="project" value="UniProtKB-KW"/>
</dbReference>
<dbReference type="SFLD" id="SFLDS00003">
    <property type="entry name" value="Haloacid_Dehalogenase"/>
    <property type="match status" value="1"/>
</dbReference>
<dbReference type="InterPro" id="IPR036412">
    <property type="entry name" value="HAD-like_sf"/>
</dbReference>
<evidence type="ECO:0000313" key="2">
    <source>
        <dbReference type="Proteomes" id="UP000824136"/>
    </source>
</evidence>
<reference evidence="1" key="2">
    <citation type="journal article" date="2021" name="PeerJ">
        <title>Extensive microbial diversity within the chicken gut microbiome revealed by metagenomics and culture.</title>
        <authorList>
            <person name="Gilroy R."/>
            <person name="Ravi A."/>
            <person name="Getino M."/>
            <person name="Pursley I."/>
            <person name="Horton D.L."/>
            <person name="Alikhan N.F."/>
            <person name="Baker D."/>
            <person name="Gharbi K."/>
            <person name="Hall N."/>
            <person name="Watson M."/>
            <person name="Adriaenssens E.M."/>
            <person name="Foster-Nyarko E."/>
            <person name="Jarju S."/>
            <person name="Secka A."/>
            <person name="Antonio M."/>
            <person name="Oren A."/>
            <person name="Chaudhuri R.R."/>
            <person name="La Ragione R."/>
            <person name="Hildebrand F."/>
            <person name="Pallen M.J."/>
        </authorList>
    </citation>
    <scope>NUCLEOTIDE SEQUENCE</scope>
    <source>
        <strain evidence="1">CHK33-4379</strain>
    </source>
</reference>
<keyword evidence="1" id="KW-0378">Hydrolase</keyword>
<protein>
    <submittedName>
        <fullName evidence="1">HAD family hydrolase</fullName>
    </submittedName>
</protein>
<name>A0A9D1GUL2_9FIRM</name>
<dbReference type="SUPFAM" id="SSF56784">
    <property type="entry name" value="HAD-like"/>
    <property type="match status" value="1"/>
</dbReference>
<dbReference type="Gene3D" id="1.10.150.240">
    <property type="entry name" value="Putative phosphatase, domain 2"/>
    <property type="match status" value="1"/>
</dbReference>
<dbReference type="FunFam" id="3.40.50.1000:FF:000022">
    <property type="entry name" value="Phosphoglycolate phosphatase"/>
    <property type="match status" value="1"/>
</dbReference>
<dbReference type="InterPro" id="IPR023198">
    <property type="entry name" value="PGP-like_dom2"/>
</dbReference>
<dbReference type="SFLD" id="SFLDG01129">
    <property type="entry name" value="C1.5:_HAD__Beta-PGM__Phosphata"/>
    <property type="match status" value="1"/>
</dbReference>
<dbReference type="GO" id="GO:0005829">
    <property type="term" value="C:cytosol"/>
    <property type="evidence" value="ECO:0007669"/>
    <property type="project" value="TreeGrafter"/>
</dbReference>
<dbReference type="InterPro" id="IPR023214">
    <property type="entry name" value="HAD_sf"/>
</dbReference>
<dbReference type="AlphaFoldDB" id="A0A9D1GUL2"/>
<dbReference type="Proteomes" id="UP000824136">
    <property type="component" value="Unassembled WGS sequence"/>
</dbReference>
<reference evidence="1" key="1">
    <citation type="submission" date="2020-10" db="EMBL/GenBank/DDBJ databases">
        <authorList>
            <person name="Gilroy R."/>
        </authorList>
    </citation>
    <scope>NUCLEOTIDE SEQUENCE</scope>
    <source>
        <strain evidence="1">CHK33-4379</strain>
    </source>
</reference>
<dbReference type="EMBL" id="DVLL01000022">
    <property type="protein sequence ID" value="HIT59471.1"/>
    <property type="molecule type" value="Genomic_DNA"/>
</dbReference>
<dbReference type="Gene3D" id="3.40.50.1000">
    <property type="entry name" value="HAD superfamily/HAD-like"/>
    <property type="match status" value="1"/>
</dbReference>
<evidence type="ECO:0000313" key="1">
    <source>
        <dbReference type="EMBL" id="HIT59471.1"/>
    </source>
</evidence>
<organism evidence="1 2">
    <name type="scientific">Candidatus Faeciplasma pullistercoris</name>
    <dbReference type="NCBI Taxonomy" id="2840800"/>
    <lineage>
        <taxon>Bacteria</taxon>
        <taxon>Bacillati</taxon>
        <taxon>Bacillota</taxon>
        <taxon>Clostridia</taxon>
        <taxon>Eubacteriales</taxon>
        <taxon>Oscillospiraceae</taxon>
        <taxon>Oscillospiraceae incertae sedis</taxon>
        <taxon>Candidatus Faeciplasma</taxon>
    </lineage>
</organism>
<proteinExistence type="predicted"/>
<dbReference type="CDD" id="cd04302">
    <property type="entry name" value="HAD_5NT"/>
    <property type="match status" value="1"/>
</dbReference>
<dbReference type="PANTHER" id="PTHR43434">
    <property type="entry name" value="PHOSPHOGLYCOLATE PHOSPHATASE"/>
    <property type="match status" value="1"/>
</dbReference>
<sequence length="216" mass="23369">MIKYVLFDLDGTLTDSAAGIINSIKYAAKKLELSEPSPKTLQKFIGPPIAYSFEHFLGLDADTVRRAITAYREYFSERGIFENRVYDGVPKMLERLRDSGIKLAVATSKPEVFALRIADKFNLRGYFECICGAPLDNPKSTKADVIRRALEILKCDKGSTVMVGDRSYDVAGAAACGIPCIGVLYGYGEAGELESAGAAAVCKSCEELCGVILSGL</sequence>
<dbReference type="PANTHER" id="PTHR43434:SF20">
    <property type="entry name" value="5'-NUCLEOTIDASE"/>
    <property type="match status" value="1"/>
</dbReference>
<dbReference type="Pfam" id="PF13419">
    <property type="entry name" value="HAD_2"/>
    <property type="match status" value="1"/>
</dbReference>